<organism evidence="9">
    <name type="scientific">Wollemia nobilis</name>
    <dbReference type="NCBI Taxonomy" id="56998"/>
    <lineage>
        <taxon>Eukaryota</taxon>
        <taxon>Viridiplantae</taxon>
        <taxon>Streptophyta</taxon>
        <taxon>Embryophyta</taxon>
        <taxon>Tracheophyta</taxon>
        <taxon>Spermatophyta</taxon>
        <taxon>Pinopsida</taxon>
        <taxon>Pinidae</taxon>
        <taxon>Conifers II</taxon>
        <taxon>Araucariales</taxon>
        <taxon>Araucariaceae</taxon>
        <taxon>Wollemia</taxon>
    </lineage>
</organism>
<dbReference type="InterPro" id="IPR029052">
    <property type="entry name" value="Metallo-depent_PP-like"/>
</dbReference>
<dbReference type="Gene3D" id="3.60.21.10">
    <property type="match status" value="1"/>
</dbReference>
<dbReference type="InterPro" id="IPR004843">
    <property type="entry name" value="Calcineurin-like_PHP"/>
</dbReference>
<dbReference type="Gene3D" id="2.60.40.380">
    <property type="entry name" value="Purple acid phosphatase-like, N-terminal"/>
    <property type="match status" value="1"/>
</dbReference>
<dbReference type="InterPro" id="IPR008963">
    <property type="entry name" value="Purple_acid_Pase-like_N"/>
</dbReference>
<reference evidence="9" key="1">
    <citation type="submission" date="2015-02" db="EMBL/GenBank/DDBJ databases">
        <title>A transcriptome of Wollemia nobilis - a relic of Gondwana.</title>
        <authorList>
            <person name="Chia J.Y."/>
            <person name="Leong Y.S."/>
            <person name="Abdul Karim S."/>
            <person name="Wan Azmi N."/>
            <person name="Hercus R."/>
            <person name="Croft L."/>
        </authorList>
    </citation>
    <scope>NUCLEOTIDE SEQUENCE</scope>
    <source>
        <strain evidence="9">MaeBrown</strain>
        <tissue evidence="9">Leaf</tissue>
    </source>
</reference>
<evidence type="ECO:0000256" key="3">
    <source>
        <dbReference type="ARBA" id="ARBA00022801"/>
    </source>
</evidence>
<evidence type="ECO:0000259" key="7">
    <source>
        <dbReference type="Pfam" id="PF14008"/>
    </source>
</evidence>
<keyword evidence="4" id="KW-0325">Glycoprotein</keyword>
<evidence type="ECO:0000256" key="4">
    <source>
        <dbReference type="ARBA" id="ARBA00023180"/>
    </source>
</evidence>
<name>A0A0C9SA39_9CONI</name>
<keyword evidence="3 5" id="KW-0378">Hydrolase</keyword>
<dbReference type="Pfam" id="PF00149">
    <property type="entry name" value="Metallophos"/>
    <property type="match status" value="1"/>
</dbReference>
<dbReference type="InterPro" id="IPR025733">
    <property type="entry name" value="PAPs_C"/>
</dbReference>
<evidence type="ECO:0000256" key="5">
    <source>
        <dbReference type="RuleBase" id="RU361203"/>
    </source>
</evidence>
<evidence type="ECO:0000259" key="6">
    <source>
        <dbReference type="Pfam" id="PF00149"/>
    </source>
</evidence>
<dbReference type="CDD" id="cd00839">
    <property type="entry name" value="MPP_PAPs"/>
    <property type="match status" value="1"/>
</dbReference>
<evidence type="ECO:0000256" key="2">
    <source>
        <dbReference type="ARBA" id="ARBA00022729"/>
    </source>
</evidence>
<dbReference type="InterPro" id="IPR039331">
    <property type="entry name" value="PAPs-like"/>
</dbReference>
<dbReference type="InterPro" id="IPR015914">
    <property type="entry name" value="PAPs_N"/>
</dbReference>
<dbReference type="GO" id="GO:0046872">
    <property type="term" value="F:metal ion binding"/>
    <property type="evidence" value="ECO:0007669"/>
    <property type="project" value="InterPro"/>
</dbReference>
<dbReference type="PANTHER" id="PTHR22953:SF153">
    <property type="entry name" value="PURPLE ACID PHOSPHATASE"/>
    <property type="match status" value="1"/>
</dbReference>
<proteinExistence type="inferred from homology"/>
<dbReference type="EMBL" id="GCHU01005024">
    <property type="protein sequence ID" value="JAG88888.1"/>
    <property type="molecule type" value="Transcribed_RNA"/>
</dbReference>
<evidence type="ECO:0000259" key="8">
    <source>
        <dbReference type="Pfam" id="PF16656"/>
    </source>
</evidence>
<dbReference type="InterPro" id="IPR041792">
    <property type="entry name" value="MPP_PAP"/>
</dbReference>
<evidence type="ECO:0000313" key="9">
    <source>
        <dbReference type="EMBL" id="JAG88888.1"/>
    </source>
</evidence>
<dbReference type="EC" id="3.1.3.2" evidence="5"/>
<dbReference type="SUPFAM" id="SSF49363">
    <property type="entry name" value="Purple acid phosphatase, N-terminal domain"/>
    <property type="match status" value="1"/>
</dbReference>
<comment type="catalytic activity">
    <reaction evidence="5">
        <text>a phosphate monoester + H2O = an alcohol + phosphate</text>
        <dbReference type="Rhea" id="RHEA:15017"/>
        <dbReference type="ChEBI" id="CHEBI:15377"/>
        <dbReference type="ChEBI" id="CHEBI:30879"/>
        <dbReference type="ChEBI" id="CHEBI:43474"/>
        <dbReference type="ChEBI" id="CHEBI:67140"/>
        <dbReference type="EC" id="3.1.3.2"/>
    </reaction>
</comment>
<evidence type="ECO:0000256" key="1">
    <source>
        <dbReference type="ARBA" id="ARBA00008723"/>
    </source>
</evidence>
<accession>A0A0C9SA39</accession>
<dbReference type="AlphaFoldDB" id="A0A0C9SA39"/>
<comment type="similarity">
    <text evidence="1 5">Belongs to the metallophosphoesterase superfamily. Purple acid phosphatase family.</text>
</comment>
<dbReference type="PANTHER" id="PTHR22953">
    <property type="entry name" value="ACID PHOSPHATASE RELATED"/>
    <property type="match status" value="1"/>
</dbReference>
<dbReference type="Pfam" id="PF16656">
    <property type="entry name" value="Pur_ac_phosph_N"/>
    <property type="match status" value="1"/>
</dbReference>
<feature type="domain" description="Purple acid phosphatase N-terminal" evidence="8">
    <location>
        <begin position="93"/>
        <end position="205"/>
    </location>
</feature>
<dbReference type="Pfam" id="PF14008">
    <property type="entry name" value="Metallophos_C"/>
    <property type="match status" value="1"/>
</dbReference>
<sequence>MQRPFTSVIFSTKKMTWLRYCVCVLLWVSWWWGKEAATAMAFTGVNMENEIPSTLDGPFRPLTIPLDASLRTGSEDLPSYDPRLVKRVPSIFPEQIMLALSTSPHDMWLSWITGDAQIGPKVTPLEPSSVESEVYYGTESGSYAHFARGESHVYNQTYPFQGLLNYTSGIIHRVLITGLRPSTKYYYRCGDTSLSALSEEREFVTPPTSGPHNYLNRIAVIGDLGLTENSSSTFDHLVENDPSLVLMVGDMVYANNYRTIGNKGVACYECDFPNTPIRETYQPRWDAWGRFMEPLLSHVPMMVLGGNHDIEPQAGGITFASYSARFAVPSQESGSNSSLYYSFNAGGVHFIMLAAYIDYNQTGAQYAWLKQDLANIDREVTPWVVASWHPPWYNSYTNHYQEFECMRQQLEDILYAYGVDLVFNGHVHAYERTNRVYNYNLNPCGPVYITIGDGGNIEKLATNHADAPGYCPKEVYKPEYGGVCPFNYTSGPAKGKFCWDRQPDWSAFRESSFGHGILEVKNATHALWTWHRNQDAYGNVGDRIYIVRQPEMCIHGVAFM</sequence>
<dbReference type="GO" id="GO:0003993">
    <property type="term" value="F:acid phosphatase activity"/>
    <property type="evidence" value="ECO:0007669"/>
    <property type="project" value="UniProtKB-EC"/>
</dbReference>
<keyword evidence="2" id="KW-0732">Signal</keyword>
<dbReference type="SUPFAM" id="SSF56300">
    <property type="entry name" value="Metallo-dependent phosphatases"/>
    <property type="match status" value="1"/>
</dbReference>
<feature type="domain" description="Purple acid phosphatase C-terminal" evidence="7">
    <location>
        <begin position="496"/>
        <end position="542"/>
    </location>
</feature>
<protein>
    <recommendedName>
        <fullName evidence="5">Purple acid phosphatase</fullName>
        <ecNumber evidence="5">3.1.3.2</ecNumber>
    </recommendedName>
</protein>
<feature type="domain" description="Calcineurin-like phosphoesterase" evidence="6">
    <location>
        <begin position="217"/>
        <end position="430"/>
    </location>
</feature>